<dbReference type="CDD" id="cd00756">
    <property type="entry name" value="MoaE"/>
    <property type="match status" value="1"/>
</dbReference>
<evidence type="ECO:0000256" key="10">
    <source>
        <dbReference type="ARBA" id="ARBA00030781"/>
    </source>
</evidence>
<keyword evidence="14" id="KW-1185">Reference proteome</keyword>
<dbReference type="InterPro" id="IPR036563">
    <property type="entry name" value="MoaE_sf"/>
</dbReference>
<evidence type="ECO:0000256" key="5">
    <source>
        <dbReference type="ARBA" id="ARBA00022679"/>
    </source>
</evidence>
<comment type="catalytic activity">
    <reaction evidence="12">
        <text>2 [molybdopterin-synthase sulfur-carrier protein]-C-terminal-Gly-aminoethanethioate + cyclic pyranopterin phosphate + H2O = molybdopterin + 2 [molybdopterin-synthase sulfur-carrier protein]-C-terminal Gly-Gly + 2 H(+)</text>
        <dbReference type="Rhea" id="RHEA:26333"/>
        <dbReference type="Rhea" id="RHEA-COMP:12202"/>
        <dbReference type="Rhea" id="RHEA-COMP:19907"/>
        <dbReference type="ChEBI" id="CHEBI:15377"/>
        <dbReference type="ChEBI" id="CHEBI:15378"/>
        <dbReference type="ChEBI" id="CHEBI:58698"/>
        <dbReference type="ChEBI" id="CHEBI:59648"/>
        <dbReference type="ChEBI" id="CHEBI:90778"/>
        <dbReference type="ChEBI" id="CHEBI:232372"/>
        <dbReference type="EC" id="2.8.1.12"/>
    </reaction>
</comment>
<evidence type="ECO:0000256" key="9">
    <source>
        <dbReference type="ARBA" id="ARBA00030407"/>
    </source>
</evidence>
<comment type="subunit">
    <text evidence="7">Heterotetramer of 2 MoaD subunits and 2 MoaE subunits. Also stable as homodimer. The enzyme changes between these two forms during catalysis.</text>
</comment>
<evidence type="ECO:0000256" key="7">
    <source>
        <dbReference type="ARBA" id="ARBA00026066"/>
    </source>
</evidence>
<dbReference type="STRING" id="1707952.A6A03_04670"/>
<sequence length="137" mass="15039">MVEPFVITTEPLDPAPLVAAVQTPDDGAVVTFSGVVRNHFGGRPTAFLVYEAYTEMAAPVLRQIADEARARWPIGKVCVHHRVGRLEIGETAVLVVVAAPHRDAAFAAAAYIMDRIKEIAPIWKQEHWADGAAEWRE</sequence>
<dbReference type="FunFam" id="3.90.1170.40:FF:000003">
    <property type="entry name" value="Molybdopterin converting factor subunit 2"/>
    <property type="match status" value="1"/>
</dbReference>
<dbReference type="Proteomes" id="UP000078287">
    <property type="component" value="Unassembled WGS sequence"/>
</dbReference>
<evidence type="ECO:0000256" key="2">
    <source>
        <dbReference type="ARBA" id="ARBA00005426"/>
    </source>
</evidence>
<evidence type="ECO:0000256" key="3">
    <source>
        <dbReference type="ARBA" id="ARBA00011950"/>
    </source>
</evidence>
<dbReference type="Pfam" id="PF02391">
    <property type="entry name" value="MoaE"/>
    <property type="match status" value="1"/>
</dbReference>
<dbReference type="Gene3D" id="3.90.1170.40">
    <property type="entry name" value="Molybdopterin biosynthesis MoaE subunit"/>
    <property type="match status" value="1"/>
</dbReference>
<comment type="similarity">
    <text evidence="2">Belongs to the MoaE family.</text>
</comment>
<dbReference type="InterPro" id="IPR003448">
    <property type="entry name" value="Mopterin_biosynth_MoaE"/>
</dbReference>
<dbReference type="EC" id="2.8.1.12" evidence="3"/>
<dbReference type="OrthoDB" id="9803224at2"/>
<comment type="pathway">
    <text evidence="1">Cofactor biosynthesis; molybdopterin biosynthesis.</text>
</comment>
<evidence type="ECO:0000256" key="12">
    <source>
        <dbReference type="ARBA" id="ARBA00049878"/>
    </source>
</evidence>
<dbReference type="PANTHER" id="PTHR23404">
    <property type="entry name" value="MOLYBDOPTERIN SYNTHASE RELATED"/>
    <property type="match status" value="1"/>
</dbReference>
<dbReference type="EMBL" id="LWQS01000103">
    <property type="protein sequence ID" value="OAN38190.1"/>
    <property type="molecule type" value="Genomic_DNA"/>
</dbReference>
<dbReference type="GO" id="GO:0030366">
    <property type="term" value="F:molybdopterin synthase activity"/>
    <property type="evidence" value="ECO:0007669"/>
    <property type="project" value="UniProtKB-EC"/>
</dbReference>
<organism evidence="13 14">
    <name type="scientific">Chloroflexus islandicus</name>
    <dbReference type="NCBI Taxonomy" id="1707952"/>
    <lineage>
        <taxon>Bacteria</taxon>
        <taxon>Bacillati</taxon>
        <taxon>Chloroflexota</taxon>
        <taxon>Chloroflexia</taxon>
        <taxon>Chloroflexales</taxon>
        <taxon>Chloroflexineae</taxon>
        <taxon>Chloroflexaceae</taxon>
        <taxon>Chloroflexus</taxon>
    </lineage>
</organism>
<evidence type="ECO:0000313" key="13">
    <source>
        <dbReference type="EMBL" id="OAN38190.1"/>
    </source>
</evidence>
<dbReference type="AlphaFoldDB" id="A0A178LWI7"/>
<dbReference type="GO" id="GO:0006777">
    <property type="term" value="P:Mo-molybdopterin cofactor biosynthetic process"/>
    <property type="evidence" value="ECO:0007669"/>
    <property type="project" value="UniProtKB-KW"/>
</dbReference>
<protein>
    <recommendedName>
        <fullName evidence="4">Molybdopterin synthase catalytic subunit</fullName>
        <ecNumber evidence="3">2.8.1.12</ecNumber>
    </recommendedName>
    <alternativeName>
        <fullName evidence="10">MPT synthase subunit 2</fullName>
    </alternativeName>
    <alternativeName>
        <fullName evidence="8">Molybdenum cofactor biosynthesis protein E</fullName>
    </alternativeName>
    <alternativeName>
        <fullName evidence="9">Molybdopterin-converting factor large subunit</fullName>
    </alternativeName>
    <alternativeName>
        <fullName evidence="11">Molybdopterin-converting factor subunit 2</fullName>
    </alternativeName>
</protein>
<dbReference type="RefSeq" id="WP_066791107.1">
    <property type="nucleotide sequence ID" value="NZ_LWQS01000103.1"/>
</dbReference>
<evidence type="ECO:0000256" key="8">
    <source>
        <dbReference type="ARBA" id="ARBA00029745"/>
    </source>
</evidence>
<dbReference type="SUPFAM" id="SSF54690">
    <property type="entry name" value="Molybdopterin synthase subunit MoaE"/>
    <property type="match status" value="1"/>
</dbReference>
<accession>A0A178LWI7</accession>
<proteinExistence type="inferred from homology"/>
<name>A0A178LWI7_9CHLR</name>
<evidence type="ECO:0000313" key="14">
    <source>
        <dbReference type="Proteomes" id="UP000078287"/>
    </source>
</evidence>
<evidence type="ECO:0000256" key="4">
    <source>
        <dbReference type="ARBA" id="ARBA00013858"/>
    </source>
</evidence>
<comment type="caution">
    <text evidence="13">The sequence shown here is derived from an EMBL/GenBank/DDBJ whole genome shotgun (WGS) entry which is preliminary data.</text>
</comment>
<keyword evidence="6" id="KW-0501">Molybdenum cofactor biosynthesis</keyword>
<keyword evidence="5" id="KW-0808">Transferase</keyword>
<reference evidence="13 14" key="1">
    <citation type="submission" date="2016-04" db="EMBL/GenBank/DDBJ databases">
        <title>Chloroflexus islandicus sp. nov., a thermophilic filamentous anoxygenic phototrophic bacterium from geyser Strokkur (Iceland).</title>
        <authorList>
            <person name="Gaisin V.A."/>
            <person name="Kalashnikov A.M."/>
            <person name="Sukhacheva M.V."/>
            <person name="Grouzdev D.S."/>
            <person name="Ivanov T.M."/>
            <person name="Kuznetsov B."/>
            <person name="Gorlenko V.M."/>
        </authorList>
    </citation>
    <scope>NUCLEOTIDE SEQUENCE [LARGE SCALE GENOMIC DNA]</scope>
    <source>
        <strain evidence="14">isl-2</strain>
    </source>
</reference>
<evidence type="ECO:0000256" key="1">
    <source>
        <dbReference type="ARBA" id="ARBA00005046"/>
    </source>
</evidence>
<evidence type="ECO:0000256" key="6">
    <source>
        <dbReference type="ARBA" id="ARBA00023150"/>
    </source>
</evidence>
<gene>
    <name evidence="13" type="ORF">A6A03_04670</name>
</gene>
<evidence type="ECO:0000256" key="11">
    <source>
        <dbReference type="ARBA" id="ARBA00032474"/>
    </source>
</evidence>